<dbReference type="InterPro" id="IPR005119">
    <property type="entry name" value="LysR_subst-bd"/>
</dbReference>
<feature type="domain" description="HTH lysR-type" evidence="5">
    <location>
        <begin position="1"/>
        <end position="58"/>
    </location>
</feature>
<comment type="similarity">
    <text evidence="1">Belongs to the LysR transcriptional regulatory family.</text>
</comment>
<dbReference type="GO" id="GO:0003700">
    <property type="term" value="F:DNA-binding transcription factor activity"/>
    <property type="evidence" value="ECO:0007669"/>
    <property type="project" value="InterPro"/>
</dbReference>
<dbReference type="GO" id="GO:0032993">
    <property type="term" value="C:protein-DNA complex"/>
    <property type="evidence" value="ECO:0007669"/>
    <property type="project" value="TreeGrafter"/>
</dbReference>
<dbReference type="PROSITE" id="PS50931">
    <property type="entry name" value="HTH_LYSR"/>
    <property type="match status" value="1"/>
</dbReference>
<dbReference type="AlphaFoldDB" id="A0AAU1U4B5"/>
<organism evidence="6">
    <name type="scientific">Streptomyces sp. NBC_00119</name>
    <dbReference type="NCBI Taxonomy" id="2975659"/>
    <lineage>
        <taxon>Bacteria</taxon>
        <taxon>Bacillati</taxon>
        <taxon>Actinomycetota</taxon>
        <taxon>Actinomycetes</taxon>
        <taxon>Kitasatosporales</taxon>
        <taxon>Streptomycetaceae</taxon>
        <taxon>Streptomyces</taxon>
    </lineage>
</organism>
<proteinExistence type="inferred from homology"/>
<dbReference type="Pfam" id="PF03466">
    <property type="entry name" value="LysR_substrate"/>
    <property type="match status" value="1"/>
</dbReference>
<dbReference type="PRINTS" id="PR00039">
    <property type="entry name" value="HTHLYSR"/>
</dbReference>
<dbReference type="Pfam" id="PF00126">
    <property type="entry name" value="HTH_1"/>
    <property type="match status" value="1"/>
</dbReference>
<evidence type="ECO:0000256" key="1">
    <source>
        <dbReference type="ARBA" id="ARBA00009437"/>
    </source>
</evidence>
<dbReference type="InterPro" id="IPR000847">
    <property type="entry name" value="LysR_HTH_N"/>
</dbReference>
<dbReference type="GO" id="GO:0003677">
    <property type="term" value="F:DNA binding"/>
    <property type="evidence" value="ECO:0007669"/>
    <property type="project" value="UniProtKB-KW"/>
</dbReference>
<evidence type="ECO:0000256" key="2">
    <source>
        <dbReference type="ARBA" id="ARBA00023015"/>
    </source>
</evidence>
<evidence type="ECO:0000256" key="4">
    <source>
        <dbReference type="ARBA" id="ARBA00023163"/>
    </source>
</evidence>
<dbReference type="InterPro" id="IPR036390">
    <property type="entry name" value="WH_DNA-bd_sf"/>
</dbReference>
<dbReference type="SUPFAM" id="SSF46785">
    <property type="entry name" value="Winged helix' DNA-binding domain"/>
    <property type="match status" value="1"/>
</dbReference>
<dbReference type="PANTHER" id="PTHR30346">
    <property type="entry name" value="TRANSCRIPTIONAL DUAL REGULATOR HCAR-RELATED"/>
    <property type="match status" value="1"/>
</dbReference>
<dbReference type="SUPFAM" id="SSF53850">
    <property type="entry name" value="Periplasmic binding protein-like II"/>
    <property type="match status" value="1"/>
</dbReference>
<accession>A0AAU1U4B5</accession>
<evidence type="ECO:0000256" key="3">
    <source>
        <dbReference type="ARBA" id="ARBA00023125"/>
    </source>
</evidence>
<dbReference type="CDD" id="cd05466">
    <property type="entry name" value="PBP2_LTTR_substrate"/>
    <property type="match status" value="1"/>
</dbReference>
<dbReference type="Gene3D" id="1.10.10.10">
    <property type="entry name" value="Winged helix-like DNA-binding domain superfamily/Winged helix DNA-binding domain"/>
    <property type="match status" value="1"/>
</dbReference>
<keyword evidence="4" id="KW-0804">Transcription</keyword>
<keyword evidence="3" id="KW-0238">DNA-binding</keyword>
<sequence length="298" mass="32425">MELRHLRCFLTVAQLGTVTAAADQLHIAQPAVSRQIQRLERDLGVTLFRRNGHRLSLTDAGRHTLDLAHDLLTRADRLTTVAGQLADGQLTRISCVAAPTTLDYVLAPFVATLDDDDPFIAVVSVLGDEVHEAVAAGHDFGIAANVPPAGGLAWQRLTRVPLHAYVNPGHPWARDTSVTLDELMEQPLLLPGRTDPTRTVLDAAVIAARLRYQRHTEVPWEQMRHALAAGRRGVAIGTELPRFGTRPVLVLDTDGAPVQLPIHACWSPDHYAAAALEQLATRLGTFAEQVVRPEAEAI</sequence>
<dbReference type="FunFam" id="1.10.10.10:FF:000001">
    <property type="entry name" value="LysR family transcriptional regulator"/>
    <property type="match status" value="1"/>
</dbReference>
<gene>
    <name evidence="6" type="ORF">OHU69_10610</name>
</gene>
<keyword evidence="2" id="KW-0805">Transcription regulation</keyword>
<evidence type="ECO:0000313" key="6">
    <source>
        <dbReference type="EMBL" id="WTS11472.1"/>
    </source>
</evidence>
<reference evidence="6" key="1">
    <citation type="submission" date="2022-10" db="EMBL/GenBank/DDBJ databases">
        <title>The complete genomes of actinobacterial strains from the NBC collection.</title>
        <authorList>
            <person name="Joergensen T.S."/>
            <person name="Alvarez Arevalo M."/>
            <person name="Sterndorff E.B."/>
            <person name="Faurdal D."/>
            <person name="Vuksanovic O."/>
            <person name="Mourched A.-S."/>
            <person name="Charusanti P."/>
            <person name="Shaw S."/>
            <person name="Blin K."/>
            <person name="Weber T."/>
        </authorList>
    </citation>
    <scope>NUCLEOTIDE SEQUENCE</scope>
    <source>
        <strain evidence="6">NBC_00119</strain>
    </source>
</reference>
<dbReference type="PANTHER" id="PTHR30346:SF28">
    <property type="entry name" value="HTH-TYPE TRANSCRIPTIONAL REGULATOR CYNR"/>
    <property type="match status" value="1"/>
</dbReference>
<dbReference type="EMBL" id="CP108195">
    <property type="protein sequence ID" value="WTS11472.1"/>
    <property type="molecule type" value="Genomic_DNA"/>
</dbReference>
<evidence type="ECO:0000259" key="5">
    <source>
        <dbReference type="PROSITE" id="PS50931"/>
    </source>
</evidence>
<dbReference type="InterPro" id="IPR036388">
    <property type="entry name" value="WH-like_DNA-bd_sf"/>
</dbReference>
<protein>
    <submittedName>
        <fullName evidence="6">LysR family transcriptional regulator</fullName>
    </submittedName>
</protein>
<dbReference type="Gene3D" id="3.40.190.290">
    <property type="match status" value="1"/>
</dbReference>
<name>A0AAU1U4B5_9ACTN</name>